<accession>A0A820WFP5</accession>
<protein>
    <recommendedName>
        <fullName evidence="1">Nuclear mitotic apparatus protein 1 N-terminal hook domain-containing protein</fullName>
    </recommendedName>
</protein>
<keyword evidence="3" id="KW-1185">Reference proteome</keyword>
<dbReference type="Proteomes" id="UP000663866">
    <property type="component" value="Unassembled WGS sequence"/>
</dbReference>
<feature type="domain" description="Nuclear mitotic apparatus protein 1 N-terminal hook" evidence="1">
    <location>
        <begin position="4"/>
        <end position="131"/>
    </location>
</feature>
<reference evidence="2" key="1">
    <citation type="submission" date="2021-02" db="EMBL/GenBank/DDBJ databases">
        <authorList>
            <person name="Nowell W R."/>
        </authorList>
    </citation>
    <scope>NUCLEOTIDE SEQUENCE</scope>
</reference>
<dbReference type="AlphaFoldDB" id="A0A820WFP5"/>
<evidence type="ECO:0000313" key="2">
    <source>
        <dbReference type="EMBL" id="CAF4516366.1"/>
    </source>
</evidence>
<feature type="non-terminal residue" evidence="2">
    <location>
        <position position="1"/>
    </location>
</feature>
<dbReference type="Pfam" id="PF21670">
    <property type="entry name" value="HOOK_N_NuMA"/>
    <property type="match status" value="1"/>
</dbReference>
<organism evidence="2 3">
    <name type="scientific">Rotaria magnacalcarata</name>
    <dbReference type="NCBI Taxonomy" id="392030"/>
    <lineage>
        <taxon>Eukaryota</taxon>
        <taxon>Metazoa</taxon>
        <taxon>Spiralia</taxon>
        <taxon>Gnathifera</taxon>
        <taxon>Rotifera</taxon>
        <taxon>Eurotatoria</taxon>
        <taxon>Bdelloidea</taxon>
        <taxon>Philodinida</taxon>
        <taxon>Philodinidae</taxon>
        <taxon>Rotaria</taxon>
    </lineage>
</organism>
<name>A0A820WFP5_9BILA</name>
<evidence type="ECO:0000313" key="3">
    <source>
        <dbReference type="Proteomes" id="UP000663866"/>
    </source>
</evidence>
<gene>
    <name evidence="2" type="ORF">OVN521_LOCUS41598</name>
</gene>
<dbReference type="InterPro" id="IPR048724">
    <property type="entry name" value="NuMA_N_HOOK"/>
</dbReference>
<proteinExistence type="predicted"/>
<sequence length="154" mass="17458">MVNEKLILFGVNSLLTAPPEPVKSVEEFRTAEHFLNIISQIEAQKFAETRIHTPPASENVQNKFKFILDYLSKQSTSSIIEWNINELTQGNDVLLSKMALLIVFAAHADTYFYSKSLDTDEAQHEQLAALFDLHMIEGTQNNPYQLNVDACLKD</sequence>
<dbReference type="EMBL" id="CAJOBG010055611">
    <property type="protein sequence ID" value="CAF4516366.1"/>
    <property type="molecule type" value="Genomic_DNA"/>
</dbReference>
<evidence type="ECO:0000259" key="1">
    <source>
        <dbReference type="Pfam" id="PF21670"/>
    </source>
</evidence>
<comment type="caution">
    <text evidence="2">The sequence shown here is derived from an EMBL/GenBank/DDBJ whole genome shotgun (WGS) entry which is preliminary data.</text>
</comment>